<dbReference type="EMBL" id="ACYG01000019">
    <property type="protein sequence ID" value="EEV18042.1"/>
    <property type="molecule type" value="Genomic_DNA"/>
</dbReference>
<gene>
    <name evidence="1" type="ORF">CAMGR0001_0797</name>
</gene>
<name>C8PG04_9BACT</name>
<comment type="caution">
    <text evidence="1">The sequence shown here is derived from an EMBL/GenBank/DDBJ whole genome shotgun (WGS) entry which is preliminary data.</text>
</comment>
<evidence type="ECO:0000313" key="2">
    <source>
        <dbReference type="Proteomes" id="UP000005709"/>
    </source>
</evidence>
<proteinExistence type="predicted"/>
<dbReference type="AlphaFoldDB" id="C8PG04"/>
<evidence type="ECO:0000313" key="1">
    <source>
        <dbReference type="EMBL" id="EEV18042.1"/>
    </source>
</evidence>
<accession>C8PG04</accession>
<organism evidence="1 2">
    <name type="scientific">Campylobacter gracilis RM3268</name>
    <dbReference type="NCBI Taxonomy" id="553220"/>
    <lineage>
        <taxon>Bacteria</taxon>
        <taxon>Pseudomonadati</taxon>
        <taxon>Campylobacterota</taxon>
        <taxon>Epsilonproteobacteria</taxon>
        <taxon>Campylobacterales</taxon>
        <taxon>Campylobacteraceae</taxon>
        <taxon>Campylobacter</taxon>
    </lineage>
</organism>
<reference evidence="1 2" key="1">
    <citation type="submission" date="2009-07" db="EMBL/GenBank/DDBJ databases">
        <authorList>
            <person name="Madupu R."/>
            <person name="Sebastian Y."/>
            <person name="Durkin A.S."/>
            <person name="Torralba M."/>
            <person name="Methe B."/>
            <person name="Sutton G.G."/>
            <person name="Strausberg R.L."/>
            <person name="Nelson K.E."/>
        </authorList>
    </citation>
    <scope>NUCLEOTIDE SEQUENCE [LARGE SCALE GENOMIC DNA]</scope>
    <source>
        <strain evidence="1 2">RM3268</strain>
    </source>
</reference>
<protein>
    <submittedName>
        <fullName evidence="1">Uncharacterized protein</fullName>
    </submittedName>
</protein>
<dbReference type="Proteomes" id="UP000005709">
    <property type="component" value="Unassembled WGS sequence"/>
</dbReference>
<keyword evidence="2" id="KW-1185">Reference proteome</keyword>
<sequence length="46" mass="5176">MTFCVCVNFTRCFGLSKNFKFACLQAKDAFLICANLSAQTKRAKVH</sequence>